<accession>A0A0F6RDX7</accession>
<evidence type="ECO:0000259" key="2">
    <source>
        <dbReference type="Pfam" id="PF22363"/>
    </source>
</evidence>
<dbReference type="HOGENOM" id="CLU_102490_0_0_6"/>
<dbReference type="InterPro" id="IPR054375">
    <property type="entry name" value="MrkH_YcgR-like_dom"/>
</dbReference>
<dbReference type="GO" id="GO:0035438">
    <property type="term" value="F:cyclic-di-GMP binding"/>
    <property type="evidence" value="ECO:0007669"/>
    <property type="project" value="InterPro"/>
</dbReference>
<protein>
    <submittedName>
        <fullName evidence="3">Pilus assembly protein PilZ</fullName>
    </submittedName>
</protein>
<dbReference type="InterPro" id="IPR009875">
    <property type="entry name" value="PilZ_domain"/>
</dbReference>
<feature type="domain" description="PilZ" evidence="1">
    <location>
        <begin position="103"/>
        <end position="204"/>
    </location>
</feature>
<dbReference type="Gene3D" id="2.40.10.220">
    <property type="entry name" value="predicted glycosyltransferase like domains"/>
    <property type="match status" value="1"/>
</dbReference>
<evidence type="ECO:0000313" key="3">
    <source>
        <dbReference type="EMBL" id="AKE58070.1"/>
    </source>
</evidence>
<organism evidence="3 4">
    <name type="scientific">Citrobacter amalonaticus Y19</name>
    <dbReference type="NCBI Taxonomy" id="1261127"/>
    <lineage>
        <taxon>Bacteria</taxon>
        <taxon>Pseudomonadati</taxon>
        <taxon>Pseudomonadota</taxon>
        <taxon>Gammaproteobacteria</taxon>
        <taxon>Enterobacterales</taxon>
        <taxon>Enterobacteriaceae</taxon>
        <taxon>Citrobacter</taxon>
    </lineage>
</organism>
<dbReference type="KEGG" id="cama:F384_02375"/>
<dbReference type="EMBL" id="CP011132">
    <property type="protein sequence ID" value="AKE58070.1"/>
    <property type="molecule type" value="Genomic_DNA"/>
</dbReference>
<dbReference type="PATRIC" id="fig|1261127.3.peg.492"/>
<name>A0A0F6RDX7_CITAM</name>
<dbReference type="Pfam" id="PF22363">
    <property type="entry name" value="MrkH_YcgR_like"/>
    <property type="match status" value="1"/>
</dbReference>
<gene>
    <name evidence="3" type="ORF">F384_02375</name>
</gene>
<dbReference type="Proteomes" id="UP000034085">
    <property type="component" value="Chromosome"/>
</dbReference>
<dbReference type="AlphaFoldDB" id="A0A0F6RDX7"/>
<sequence length="231" mass="26819">MGFGMAKDNKFEIVAIIREELLRKTKVELKFKDTSVVTQLEKVDFDYFVIANNSDIPLSSIQSFILHSDSGIIRFNARFSQSLTDKLECGLAYRIPEVILLVQRRQHQRFSFLKGYHFYCSGRYKNGENYVLQIKNISRGGCALISQKINTRFLYKNALIKGALLDFEQFGRLHCDLRVVNVVAINEFDENNQLYSCQQISCKFEFKHPRDALDVEKVIIHFLMSNKLKSL</sequence>
<proteinExistence type="predicted"/>
<evidence type="ECO:0000259" key="1">
    <source>
        <dbReference type="Pfam" id="PF07238"/>
    </source>
</evidence>
<dbReference type="OrthoDB" id="6586024at2"/>
<dbReference type="Pfam" id="PF07238">
    <property type="entry name" value="PilZ"/>
    <property type="match status" value="1"/>
</dbReference>
<evidence type="ECO:0000313" key="4">
    <source>
        <dbReference type="Proteomes" id="UP000034085"/>
    </source>
</evidence>
<feature type="domain" description="MrkH-like YcgR-like" evidence="2">
    <location>
        <begin position="4"/>
        <end position="83"/>
    </location>
</feature>
<reference evidence="3 4" key="1">
    <citation type="journal article" date="2013" name="Appl. Microbiol. Biotechnol.">
        <title>Glycerol assimilation and production of 1,3-propanediol by Citrobacter amalonaticus Y19.</title>
        <authorList>
            <person name="Ainala S.K."/>
            <person name="Ashok S."/>
            <person name="Ko Y."/>
            <person name="Park S."/>
        </authorList>
    </citation>
    <scope>NUCLEOTIDE SEQUENCE [LARGE SCALE GENOMIC DNA]</scope>
    <source>
        <strain evidence="3 4">Y19</strain>
    </source>
</reference>
<dbReference type="RefSeq" id="WP_046477141.1">
    <property type="nucleotide sequence ID" value="NZ_CP011132.1"/>
</dbReference>